<keyword evidence="2 4" id="KW-0442">Lipid degradation</keyword>
<evidence type="ECO:0000256" key="1">
    <source>
        <dbReference type="ARBA" id="ARBA00022801"/>
    </source>
</evidence>
<evidence type="ECO:0000313" key="6">
    <source>
        <dbReference type="EMBL" id="KIW04623.1"/>
    </source>
</evidence>
<dbReference type="InterPro" id="IPR002641">
    <property type="entry name" value="PNPLA_dom"/>
</dbReference>
<feature type="active site" description="Proton acceptor" evidence="4">
    <location>
        <position position="200"/>
    </location>
</feature>
<dbReference type="EMBL" id="KN847540">
    <property type="protein sequence ID" value="KIW04623.1"/>
    <property type="molecule type" value="Genomic_DNA"/>
</dbReference>
<keyword evidence="7" id="KW-1185">Reference proteome</keyword>
<dbReference type="PANTHER" id="PTHR24185:SF1">
    <property type="entry name" value="CALCIUM-INDEPENDENT PHOSPHOLIPASE A2-GAMMA"/>
    <property type="match status" value="1"/>
</dbReference>
<dbReference type="HOGENOM" id="CLU_475828_0_0_1"/>
<feature type="short sequence motif" description="GXSXG" evidence="4">
    <location>
        <begin position="55"/>
        <end position="59"/>
    </location>
</feature>
<dbReference type="Pfam" id="PF01734">
    <property type="entry name" value="Patatin"/>
    <property type="match status" value="1"/>
</dbReference>
<dbReference type="STRING" id="253628.A0A0D2ACK2"/>
<dbReference type="GO" id="GO:0016020">
    <property type="term" value="C:membrane"/>
    <property type="evidence" value="ECO:0007669"/>
    <property type="project" value="TreeGrafter"/>
</dbReference>
<dbReference type="AlphaFoldDB" id="A0A0D2ACK2"/>
<dbReference type="PROSITE" id="PS51635">
    <property type="entry name" value="PNPLA"/>
    <property type="match status" value="1"/>
</dbReference>
<accession>A0A0D2ACK2</accession>
<name>A0A0D2ACK2_9PEZI</name>
<dbReference type="GO" id="GO:0019369">
    <property type="term" value="P:arachidonate metabolic process"/>
    <property type="evidence" value="ECO:0007669"/>
    <property type="project" value="TreeGrafter"/>
</dbReference>
<feature type="short sequence motif" description="GXGXXG" evidence="4">
    <location>
        <begin position="14"/>
        <end position="19"/>
    </location>
</feature>
<dbReference type="GeneID" id="27312343"/>
<reference evidence="6 7" key="1">
    <citation type="submission" date="2015-01" db="EMBL/GenBank/DDBJ databases">
        <title>The Genome Sequence of Ochroconis gallopava CBS43764.</title>
        <authorList>
            <consortium name="The Broad Institute Genomics Platform"/>
            <person name="Cuomo C."/>
            <person name="de Hoog S."/>
            <person name="Gorbushina A."/>
            <person name="Stielow B."/>
            <person name="Teixiera M."/>
            <person name="Abouelleil A."/>
            <person name="Chapman S.B."/>
            <person name="Priest M."/>
            <person name="Young S.K."/>
            <person name="Wortman J."/>
            <person name="Nusbaum C."/>
            <person name="Birren B."/>
        </authorList>
    </citation>
    <scope>NUCLEOTIDE SEQUENCE [LARGE SCALE GENOMIC DNA]</scope>
    <source>
        <strain evidence="6 7">CBS 43764</strain>
    </source>
</reference>
<dbReference type="PANTHER" id="PTHR24185">
    <property type="entry name" value="CALCIUM-INDEPENDENT PHOSPHOLIPASE A2-GAMMA"/>
    <property type="match status" value="1"/>
</dbReference>
<dbReference type="RefSeq" id="XP_016214492.1">
    <property type="nucleotide sequence ID" value="XM_016357700.1"/>
</dbReference>
<dbReference type="InParanoid" id="A0A0D2ACK2"/>
<dbReference type="InterPro" id="IPR016035">
    <property type="entry name" value="Acyl_Trfase/lysoPLipase"/>
</dbReference>
<keyword evidence="1 4" id="KW-0378">Hydrolase</keyword>
<evidence type="ECO:0000259" key="5">
    <source>
        <dbReference type="PROSITE" id="PS51635"/>
    </source>
</evidence>
<dbReference type="GO" id="GO:0047499">
    <property type="term" value="F:calcium-independent phospholipase A2 activity"/>
    <property type="evidence" value="ECO:0007669"/>
    <property type="project" value="TreeGrafter"/>
</dbReference>
<evidence type="ECO:0000313" key="7">
    <source>
        <dbReference type="Proteomes" id="UP000053259"/>
    </source>
</evidence>
<keyword evidence="3 4" id="KW-0443">Lipid metabolism</keyword>
<evidence type="ECO:0000256" key="4">
    <source>
        <dbReference type="PROSITE-ProRule" id="PRU01161"/>
    </source>
</evidence>
<dbReference type="Proteomes" id="UP000053259">
    <property type="component" value="Unassembled WGS sequence"/>
</dbReference>
<proteinExistence type="predicted"/>
<evidence type="ECO:0000256" key="3">
    <source>
        <dbReference type="ARBA" id="ARBA00023098"/>
    </source>
</evidence>
<evidence type="ECO:0000256" key="2">
    <source>
        <dbReference type="ARBA" id="ARBA00022963"/>
    </source>
</evidence>
<dbReference type="OrthoDB" id="1658288at2759"/>
<dbReference type="Gene3D" id="3.40.1090.10">
    <property type="entry name" value="Cytosolic phospholipase A2 catalytic domain"/>
    <property type="match status" value="1"/>
</dbReference>
<feature type="domain" description="PNPLA" evidence="5">
    <location>
        <begin position="10"/>
        <end position="213"/>
    </location>
</feature>
<gene>
    <name evidence="6" type="ORF">PV09_04370</name>
</gene>
<feature type="short sequence motif" description="DGA/G" evidence="4">
    <location>
        <begin position="200"/>
        <end position="202"/>
    </location>
</feature>
<dbReference type="GO" id="GO:0046486">
    <property type="term" value="P:glycerolipid metabolic process"/>
    <property type="evidence" value="ECO:0007669"/>
    <property type="project" value="UniProtKB-ARBA"/>
</dbReference>
<dbReference type="SUPFAM" id="SSF52151">
    <property type="entry name" value="FabD/lysophospholipase-like"/>
    <property type="match status" value="1"/>
</dbReference>
<dbReference type="VEuPathDB" id="FungiDB:PV09_04370"/>
<dbReference type="CDD" id="cd07216">
    <property type="entry name" value="Pat17_PNPLA8_PNPLA9_like3"/>
    <property type="match status" value="1"/>
</dbReference>
<feature type="active site" description="Nucleophile" evidence="4">
    <location>
        <position position="57"/>
    </location>
</feature>
<sequence>MSPPRRLKILSLDGGGIRGRSSLEILKTIMYRVGASMSPPNMNLQPYEYFDLIVGTSTGGIIAIMLGRLRMTIDECIAEYNKLGEKIFKNRRGPPHEFMFSGSNLEHEIKGVIERKLGPDQTDAPLLDPLGIDCCKVVVCTLFHQNVNSSTPQLLRSYVAPHDGPQPPCTIWQAARATSAAPTYFKPIDIGGDPPTRCVDGGMKFNNPSIHALNEARDYWGKRRRLDPAVCGVGLFLSIGTGMAKVNRLEAETFVQRMSSKMGLPPKTIEAMVGIGSDTESTHASMLREDSLDGSYFRFNVEQGLQDVELFEYKKLENIVVDTKNYLQVRTRELDDCVDRMVSLRLNPFPLAERDDLEEQYGAKGSERDEEHLKKRLAALRDIKVEAFYEHEKEFEGSARMFSQTGDIRSHAPYIWPSVVLADLLDRQAVLMWGHTVQQHHLDSDPAVKLSHQVLGLIEANQKWHQAFEIYRRLFHSTRLMWGRESKEHCWVSNRLGKILQRWGLVRGAFAMYCIAKDGRIRTLGPRAHATEESLERFEQTRVLVREQDERFDRNSIADSTPAQLSSIVTELV</sequence>
<protein>
    <recommendedName>
        <fullName evidence="5">PNPLA domain-containing protein</fullName>
    </recommendedName>
</protein>
<dbReference type="GO" id="GO:0016042">
    <property type="term" value="P:lipid catabolic process"/>
    <property type="evidence" value="ECO:0007669"/>
    <property type="project" value="UniProtKB-UniRule"/>
</dbReference>
<organism evidence="6 7">
    <name type="scientific">Verruconis gallopava</name>
    <dbReference type="NCBI Taxonomy" id="253628"/>
    <lineage>
        <taxon>Eukaryota</taxon>
        <taxon>Fungi</taxon>
        <taxon>Dikarya</taxon>
        <taxon>Ascomycota</taxon>
        <taxon>Pezizomycotina</taxon>
        <taxon>Dothideomycetes</taxon>
        <taxon>Pleosporomycetidae</taxon>
        <taxon>Venturiales</taxon>
        <taxon>Sympoventuriaceae</taxon>
        <taxon>Verruconis</taxon>
    </lineage>
</organism>